<keyword evidence="2" id="KW-1185">Reference proteome</keyword>
<evidence type="ECO:0000313" key="1">
    <source>
        <dbReference type="EMBL" id="RCG31216.1"/>
    </source>
</evidence>
<dbReference type="Proteomes" id="UP000253094">
    <property type="component" value="Unassembled WGS sequence"/>
</dbReference>
<dbReference type="AlphaFoldDB" id="A0A367FLD7"/>
<name>A0A367FLD7_9ACTN</name>
<accession>A0A367FLD7</accession>
<sequence>MTRAGRIREIALSAAVGRVRLSRDWWTRGLRGSGPAGTGVRGLVLREKCSRERGRWGALGLWLGLALRWGQECRSVRPWGL</sequence>
<dbReference type="EMBL" id="QOIL01000005">
    <property type="protein sequence ID" value="RCG31216.1"/>
    <property type="molecule type" value="Genomic_DNA"/>
</dbReference>
<gene>
    <name evidence="1" type="ORF">DQ384_10775</name>
</gene>
<protein>
    <submittedName>
        <fullName evidence="1">Uncharacterized protein</fullName>
    </submittedName>
</protein>
<proteinExistence type="predicted"/>
<reference evidence="1 2" key="1">
    <citation type="submission" date="2018-06" db="EMBL/GenBank/DDBJ databases">
        <title>Sphaerisporangium craniellae sp. nov., isolated from a marine sponge in the South China Sea.</title>
        <authorList>
            <person name="Li L."/>
        </authorList>
    </citation>
    <scope>NUCLEOTIDE SEQUENCE [LARGE SCALE GENOMIC DNA]</scope>
    <source>
        <strain evidence="1 2">CCTCC AA 208026</strain>
    </source>
</reference>
<comment type="caution">
    <text evidence="1">The sequence shown here is derived from an EMBL/GenBank/DDBJ whole genome shotgun (WGS) entry which is preliminary data.</text>
</comment>
<evidence type="ECO:0000313" key="2">
    <source>
        <dbReference type="Proteomes" id="UP000253094"/>
    </source>
</evidence>
<organism evidence="1 2">
    <name type="scientific">Sphaerisporangium album</name>
    <dbReference type="NCBI Taxonomy" id="509200"/>
    <lineage>
        <taxon>Bacteria</taxon>
        <taxon>Bacillati</taxon>
        <taxon>Actinomycetota</taxon>
        <taxon>Actinomycetes</taxon>
        <taxon>Streptosporangiales</taxon>
        <taxon>Streptosporangiaceae</taxon>
        <taxon>Sphaerisporangium</taxon>
    </lineage>
</organism>